<dbReference type="NCBIfam" id="TIGR01141">
    <property type="entry name" value="hisC"/>
    <property type="match status" value="1"/>
</dbReference>
<comment type="function">
    <text evidence="6">Aminotransferase that catalyzes the conversion of aromatic amino acids and 2-oxoglutarate into corresponding aromatic oxo acids and L-glutamate.</text>
</comment>
<dbReference type="EC" id="2.6.1.57" evidence="6"/>
<dbReference type="GO" id="GO:0008793">
    <property type="term" value="F:aromatic-amino-acid transaminase activity"/>
    <property type="evidence" value="ECO:0007669"/>
    <property type="project" value="UniProtKB-UniRule"/>
</dbReference>
<dbReference type="EMBL" id="BSSA01000023">
    <property type="protein sequence ID" value="GLW73253.1"/>
    <property type="molecule type" value="Genomic_DNA"/>
</dbReference>
<dbReference type="InterPro" id="IPR050106">
    <property type="entry name" value="HistidinolP_aminotransfase"/>
</dbReference>
<dbReference type="HAMAP" id="MF_01513">
    <property type="entry name" value="Phe_aminotrans_2"/>
    <property type="match status" value="1"/>
</dbReference>
<dbReference type="InterPro" id="IPR001917">
    <property type="entry name" value="Aminotrans_II_pyridoxalP_BS"/>
</dbReference>
<dbReference type="GO" id="GO:0000105">
    <property type="term" value="P:L-histidine biosynthetic process"/>
    <property type="evidence" value="ECO:0007669"/>
    <property type="project" value="InterPro"/>
</dbReference>
<keyword evidence="5 6" id="KW-0663">Pyridoxal phosphate</keyword>
<dbReference type="InterPro" id="IPR024892">
    <property type="entry name" value="ArAT"/>
</dbReference>
<dbReference type="InterPro" id="IPR015424">
    <property type="entry name" value="PyrdxlP-dep_Trfase"/>
</dbReference>
<dbReference type="PANTHER" id="PTHR43643">
    <property type="entry name" value="HISTIDINOL-PHOSPHATE AMINOTRANSFERASE 2"/>
    <property type="match status" value="1"/>
</dbReference>
<comment type="cofactor">
    <cofactor evidence="1 6">
        <name>pyridoxal 5'-phosphate</name>
        <dbReference type="ChEBI" id="CHEBI:597326"/>
    </cofactor>
</comment>
<evidence type="ECO:0000313" key="8">
    <source>
        <dbReference type="EMBL" id="GLW73253.1"/>
    </source>
</evidence>
<dbReference type="HAMAP" id="MF_01023">
    <property type="entry name" value="HisC_aminotrans_2"/>
    <property type="match status" value="1"/>
</dbReference>
<comment type="caution">
    <text evidence="8">The sequence shown here is derived from an EMBL/GenBank/DDBJ whole genome shotgun (WGS) entry which is preliminary data.</text>
</comment>
<dbReference type="GO" id="GO:0030170">
    <property type="term" value="F:pyridoxal phosphate binding"/>
    <property type="evidence" value="ECO:0007669"/>
    <property type="project" value="UniProtKB-UniRule"/>
</dbReference>
<dbReference type="PANTHER" id="PTHR43643:SF3">
    <property type="entry name" value="HISTIDINOL-PHOSPHATE AMINOTRANSFERASE"/>
    <property type="match status" value="1"/>
</dbReference>
<dbReference type="AlphaFoldDB" id="A0A9W6QE78"/>
<gene>
    <name evidence="6 8" type="primary">pat</name>
    <name evidence="8" type="ORF">Kpho02_55520</name>
</gene>
<evidence type="ECO:0000256" key="6">
    <source>
        <dbReference type="HAMAP-Rule" id="MF_01513"/>
    </source>
</evidence>
<accession>A0A9W6QE78</accession>
<feature type="domain" description="Aminotransferase class I/classII large" evidence="7">
    <location>
        <begin position="39"/>
        <end position="354"/>
    </location>
</feature>
<comment type="similarity">
    <text evidence="6">Belongs to the class-II pyridoxal-phosphate-dependent aminotransferase family.</text>
</comment>
<name>A0A9W6QE78_9ACTN</name>
<comment type="subunit">
    <text evidence="2 6">Homodimer.</text>
</comment>
<evidence type="ECO:0000313" key="9">
    <source>
        <dbReference type="Proteomes" id="UP001165041"/>
    </source>
</evidence>
<dbReference type="InterPro" id="IPR004839">
    <property type="entry name" value="Aminotransferase_I/II_large"/>
</dbReference>
<evidence type="ECO:0000256" key="5">
    <source>
        <dbReference type="ARBA" id="ARBA00022898"/>
    </source>
</evidence>
<keyword evidence="3 6" id="KW-0032">Aminotransferase</keyword>
<reference evidence="8" key="1">
    <citation type="submission" date="2023-02" db="EMBL/GenBank/DDBJ databases">
        <title>Kitasatospora phosalacinea NBRC 14627.</title>
        <authorList>
            <person name="Ichikawa N."/>
            <person name="Sato H."/>
            <person name="Tonouchi N."/>
        </authorList>
    </citation>
    <scope>NUCLEOTIDE SEQUENCE</scope>
    <source>
        <strain evidence="8">NBRC 14627</strain>
    </source>
</reference>
<sequence length="377" mass="38817">MADDATAPSTPRIRSAVARLAGYRPGPPVRSPEGRAYPLAANESPYGPPPAVLAAIAAGTADAHRYPDPGCGALTAELAEHLGVPADAVAVGCGSVGVTRTLLETVAEPGTEVLYAWRSFEAYPLLTALSGATPVEVPLRDGRHDLAAMAAAITPRTRMVLVCNPNNPTGTVVRGAELEEFLDRVPADCLVVLDEAYREYVRDPGTPDGLDLLAGRPNVLVLRTFSKAYGLAGLRVGYAVGRPELVAQVRKAAVPFGVSGVAQAAAVAALRSGPQLLARVERTVRERERVGAALLGLGLPVLRSEANFLWLPLGAATDAFHARCSAAGVAVRSFPGEGTRVSIGSPEENDAFLTAAAAASAEVTGAVGAAADAAARR</sequence>
<evidence type="ECO:0000256" key="2">
    <source>
        <dbReference type="ARBA" id="ARBA00011738"/>
    </source>
</evidence>
<dbReference type="RefSeq" id="WP_285738898.1">
    <property type="nucleotide sequence ID" value="NZ_BSSA01000023.1"/>
</dbReference>
<dbReference type="GO" id="GO:0004400">
    <property type="term" value="F:histidinol-phosphate transaminase activity"/>
    <property type="evidence" value="ECO:0007669"/>
    <property type="project" value="InterPro"/>
</dbReference>
<dbReference type="SUPFAM" id="SSF53383">
    <property type="entry name" value="PLP-dependent transferases"/>
    <property type="match status" value="1"/>
</dbReference>
<dbReference type="CDD" id="cd00609">
    <property type="entry name" value="AAT_like"/>
    <property type="match status" value="1"/>
</dbReference>
<dbReference type="Gene3D" id="3.40.640.10">
    <property type="entry name" value="Type I PLP-dependent aspartate aminotransferase-like (Major domain)"/>
    <property type="match status" value="1"/>
</dbReference>
<dbReference type="Gene3D" id="3.90.1150.10">
    <property type="entry name" value="Aspartate Aminotransferase, domain 1"/>
    <property type="match status" value="1"/>
</dbReference>
<dbReference type="InterPro" id="IPR015421">
    <property type="entry name" value="PyrdxlP-dep_Trfase_major"/>
</dbReference>
<dbReference type="NCBIfam" id="NF002878">
    <property type="entry name" value="PRK03321.1"/>
    <property type="match status" value="1"/>
</dbReference>
<proteinExistence type="inferred from homology"/>
<evidence type="ECO:0000256" key="1">
    <source>
        <dbReference type="ARBA" id="ARBA00001933"/>
    </source>
</evidence>
<dbReference type="InterPro" id="IPR015422">
    <property type="entry name" value="PyrdxlP-dep_Trfase_small"/>
</dbReference>
<dbReference type="PROSITE" id="PS00599">
    <property type="entry name" value="AA_TRANSFER_CLASS_2"/>
    <property type="match status" value="1"/>
</dbReference>
<dbReference type="Proteomes" id="UP001165041">
    <property type="component" value="Unassembled WGS sequence"/>
</dbReference>
<protein>
    <recommendedName>
        <fullName evidence="6">Aromatic amino acid aminotransferase</fullName>
        <shortName evidence="6">ArAT</shortName>
        <ecNumber evidence="6">2.6.1.57</ecNumber>
    </recommendedName>
</protein>
<comment type="catalytic activity">
    <reaction evidence="6">
        <text>an aromatic L-alpha-amino acid + 2-oxoglutarate = an aromatic oxo-acid + L-glutamate</text>
        <dbReference type="Rhea" id="RHEA:17533"/>
        <dbReference type="ChEBI" id="CHEBI:16810"/>
        <dbReference type="ChEBI" id="CHEBI:29985"/>
        <dbReference type="ChEBI" id="CHEBI:73309"/>
        <dbReference type="ChEBI" id="CHEBI:84824"/>
        <dbReference type="EC" id="2.6.1.57"/>
    </reaction>
</comment>
<evidence type="ECO:0000259" key="7">
    <source>
        <dbReference type="Pfam" id="PF00155"/>
    </source>
</evidence>
<keyword evidence="4 6" id="KW-0808">Transferase</keyword>
<organism evidence="8 9">
    <name type="scientific">Kitasatospora phosalacinea</name>
    <dbReference type="NCBI Taxonomy" id="2065"/>
    <lineage>
        <taxon>Bacteria</taxon>
        <taxon>Bacillati</taxon>
        <taxon>Actinomycetota</taxon>
        <taxon>Actinomycetes</taxon>
        <taxon>Kitasatosporales</taxon>
        <taxon>Streptomycetaceae</taxon>
        <taxon>Kitasatospora</taxon>
    </lineage>
</organism>
<feature type="modified residue" description="N6-(pyridoxal phosphate)lysine" evidence="6">
    <location>
        <position position="227"/>
    </location>
</feature>
<dbReference type="Pfam" id="PF00155">
    <property type="entry name" value="Aminotran_1_2"/>
    <property type="match status" value="1"/>
</dbReference>
<evidence type="ECO:0000256" key="3">
    <source>
        <dbReference type="ARBA" id="ARBA00022576"/>
    </source>
</evidence>
<dbReference type="InterPro" id="IPR005861">
    <property type="entry name" value="HisP_aminotrans"/>
</dbReference>
<evidence type="ECO:0000256" key="4">
    <source>
        <dbReference type="ARBA" id="ARBA00022679"/>
    </source>
</evidence>